<dbReference type="OrthoDB" id="5676324at2"/>
<proteinExistence type="predicted"/>
<dbReference type="Gene3D" id="1.10.10.10">
    <property type="entry name" value="Winged helix-like DNA-binding domain superfamily/Winged helix DNA-binding domain"/>
    <property type="match status" value="1"/>
</dbReference>
<evidence type="ECO:0000313" key="2">
    <source>
        <dbReference type="EMBL" id="EKT61549.1"/>
    </source>
</evidence>
<accession>K8WLW3</accession>
<dbReference type="PROSITE" id="PS51702">
    <property type="entry name" value="HTH_MU"/>
    <property type="match status" value="1"/>
</dbReference>
<feature type="domain" description="HTH Mu-type" evidence="1">
    <location>
        <begin position="2"/>
        <end position="69"/>
    </location>
</feature>
<dbReference type="HOGENOM" id="CLU_131585_0_0_6"/>
<dbReference type="Pfam" id="PF02316">
    <property type="entry name" value="HTH_Tnp_Mu_1"/>
    <property type="match status" value="1"/>
</dbReference>
<comment type="caution">
    <text evidence="2">The sequence shown here is derived from an EMBL/GenBank/DDBJ whole genome shotgun (WGS) entry which is preliminary data.</text>
</comment>
<dbReference type="InterPro" id="IPR009061">
    <property type="entry name" value="DNA-bd_dom_put_sf"/>
</dbReference>
<name>K8WLW3_9GAMM</name>
<gene>
    <name evidence="2" type="ORF">OO7_00350</name>
</gene>
<evidence type="ECO:0000313" key="3">
    <source>
        <dbReference type="Proteomes" id="UP000010290"/>
    </source>
</evidence>
<dbReference type="PATRIC" id="fig|1141660.3.peg.70"/>
<protein>
    <recommendedName>
        <fullName evidence="1">HTH Mu-type domain-containing protein</fullName>
    </recommendedName>
</protein>
<organism evidence="2 3">
    <name type="scientific">Providencia sneebia DSM 19967</name>
    <dbReference type="NCBI Taxonomy" id="1141660"/>
    <lineage>
        <taxon>Bacteria</taxon>
        <taxon>Pseudomonadati</taxon>
        <taxon>Pseudomonadota</taxon>
        <taxon>Gammaproteobacteria</taxon>
        <taxon>Enterobacterales</taxon>
        <taxon>Morganellaceae</taxon>
        <taxon>Providencia</taxon>
    </lineage>
</organism>
<dbReference type="InterPro" id="IPR003314">
    <property type="entry name" value="Mu-type_HTH"/>
</dbReference>
<dbReference type="InterPro" id="IPR036388">
    <property type="entry name" value="WH-like_DNA-bd_sf"/>
</dbReference>
<dbReference type="SUPFAM" id="SSF46955">
    <property type="entry name" value="Putative DNA-binding domain"/>
    <property type="match status" value="1"/>
</dbReference>
<dbReference type="EMBL" id="AKKN01000001">
    <property type="protein sequence ID" value="EKT61549.1"/>
    <property type="molecule type" value="Genomic_DNA"/>
</dbReference>
<dbReference type="GO" id="GO:0003677">
    <property type="term" value="F:DNA binding"/>
    <property type="evidence" value="ECO:0007669"/>
    <property type="project" value="InterPro"/>
</dbReference>
<reference evidence="2 3" key="1">
    <citation type="journal article" date="2012" name="BMC Genomics">
        <title>Comparative genomics of bacteria in the genus Providencia isolated from wild Drosophila melanogaster.</title>
        <authorList>
            <person name="Galac M.R."/>
            <person name="Lazzaro B.P."/>
        </authorList>
    </citation>
    <scope>NUCLEOTIDE SEQUENCE [LARGE SCALE GENOMIC DNA]</scope>
    <source>
        <strain evidence="2 3">DSM 19967</strain>
    </source>
</reference>
<dbReference type="Proteomes" id="UP000010290">
    <property type="component" value="Chromosome"/>
</dbReference>
<evidence type="ECO:0000259" key="1">
    <source>
        <dbReference type="PROSITE" id="PS51702"/>
    </source>
</evidence>
<sequence>MQKEWLTAKELVGLNGLPMTTQGINAMARRENWVCRKRRGIQGKALEYHINSLPVDLFEPLSVYETPATYQVTQNENSIIWQEAYNQLSNEERNIILAFIMREGVISLVDLINKKMLSEK</sequence>
<dbReference type="AlphaFoldDB" id="K8WLW3"/>
<dbReference type="RefSeq" id="WP_008913979.1">
    <property type="nucleotide sequence ID" value="NZ_CM001773.1"/>
</dbReference>
<keyword evidence="3" id="KW-1185">Reference proteome</keyword>